<dbReference type="InterPro" id="IPR013421">
    <property type="entry name" value="CRISPR-assoc_prot_Cas5_HALMA"/>
</dbReference>
<dbReference type="Proteomes" id="UP001596145">
    <property type="component" value="Unassembled WGS sequence"/>
</dbReference>
<dbReference type="EMBL" id="JBHSKV010000018">
    <property type="protein sequence ID" value="MFC5135604.1"/>
    <property type="molecule type" value="Genomic_DNA"/>
</dbReference>
<dbReference type="InterPro" id="IPR021124">
    <property type="entry name" value="CRISPR-assoc_prot_Cas5"/>
</dbReference>
<keyword evidence="3" id="KW-1185">Reference proteome</keyword>
<name>A0ABD5QTP2_9EURY</name>
<reference evidence="2 3" key="1">
    <citation type="journal article" date="2019" name="Int. J. Syst. Evol. Microbiol.">
        <title>The Global Catalogue of Microorganisms (GCM) 10K type strain sequencing project: providing services to taxonomists for standard genome sequencing and annotation.</title>
        <authorList>
            <consortium name="The Broad Institute Genomics Platform"/>
            <consortium name="The Broad Institute Genome Sequencing Center for Infectious Disease"/>
            <person name="Wu L."/>
            <person name="Ma J."/>
        </authorList>
    </citation>
    <scope>NUCLEOTIDE SEQUENCE [LARGE SCALE GENOMIC DNA]</scope>
    <source>
        <strain evidence="2 3">CGMCC 1.16026</strain>
    </source>
</reference>
<dbReference type="AlphaFoldDB" id="A0ABD5QTP2"/>
<comment type="caution">
    <text evidence="2">The sequence shown here is derived from an EMBL/GenBank/DDBJ whole genome shotgun (WGS) entry which is preliminary data.</text>
</comment>
<dbReference type="NCBIfam" id="TIGR02593">
    <property type="entry name" value="CRISPR_cas5"/>
    <property type="match status" value="1"/>
</dbReference>
<dbReference type="RefSeq" id="WP_122106347.1">
    <property type="nucleotide sequence ID" value="NZ_JBHSKV010000018.1"/>
</dbReference>
<sequence>MSTTDLDVVGRDVLSFTARGPWAHFRRIDATTEKLTYRVMPRTTVAGLLAAVLGEPRDSYYDTFAKDTSAIAISPECPLETQSIPQLTLPTKSGNIKTADGVSGKSVIDPEVIAEERKRRTFEYVVDAAYRIDLVLDDTETFERLTDFLESGRSTYTPSLGKTECLADITDVTRTTVEDGGDVEAIDSTVPEEHVVPTAGEPLRMERTPAYMEADESGRRTTGFVSYAFTPGDQTLTAPSAPVRSVEGRSVCFL</sequence>
<evidence type="ECO:0000256" key="1">
    <source>
        <dbReference type="ARBA" id="ARBA00023118"/>
    </source>
</evidence>
<keyword evidence="1" id="KW-0051">Antiviral defense</keyword>
<accession>A0ABD5QTP2</accession>
<proteinExistence type="predicted"/>
<evidence type="ECO:0000313" key="2">
    <source>
        <dbReference type="EMBL" id="MFC5135604.1"/>
    </source>
</evidence>
<dbReference type="NCBIfam" id="TIGR02592">
    <property type="entry name" value="cas_Cas5h"/>
    <property type="match status" value="1"/>
</dbReference>
<dbReference type="InterPro" id="IPR013422">
    <property type="entry name" value="CRISPR-assoc_prot_Cas5_N"/>
</dbReference>
<dbReference type="Gene3D" id="3.30.70.2660">
    <property type="match status" value="1"/>
</dbReference>
<dbReference type="Pfam" id="PF09704">
    <property type="entry name" value="Cas_Cas5d"/>
    <property type="match status" value="1"/>
</dbReference>
<organism evidence="2 3">
    <name type="scientific">Halorubrum glutamatedens</name>
    <dbReference type="NCBI Taxonomy" id="2707018"/>
    <lineage>
        <taxon>Archaea</taxon>
        <taxon>Methanobacteriati</taxon>
        <taxon>Methanobacteriota</taxon>
        <taxon>Stenosarchaea group</taxon>
        <taxon>Halobacteria</taxon>
        <taxon>Halobacteriales</taxon>
        <taxon>Haloferacaceae</taxon>
        <taxon>Halorubrum</taxon>
    </lineage>
</organism>
<protein>
    <submittedName>
        <fullName evidence="2">Type I-B CRISPR-associated protein Cas5b</fullName>
    </submittedName>
</protein>
<gene>
    <name evidence="2" type="primary">cas5b</name>
    <name evidence="2" type="ORF">ACFPJA_12865</name>
</gene>
<dbReference type="GO" id="GO:0051607">
    <property type="term" value="P:defense response to virus"/>
    <property type="evidence" value="ECO:0007669"/>
    <property type="project" value="UniProtKB-KW"/>
</dbReference>
<evidence type="ECO:0000313" key="3">
    <source>
        <dbReference type="Proteomes" id="UP001596145"/>
    </source>
</evidence>